<feature type="binding site" evidence="3">
    <location>
        <position position="235"/>
    </location>
    <ligand>
        <name>phosphoenolpyruvate</name>
        <dbReference type="ChEBI" id="CHEBI:58702"/>
    </ligand>
</feature>
<dbReference type="Gene3D" id="3.20.20.70">
    <property type="entry name" value="Aldolase class I"/>
    <property type="match status" value="1"/>
</dbReference>
<comment type="caution">
    <text evidence="5">The sequence shown here is derived from an EMBL/GenBank/DDBJ whole genome shotgun (WGS) entry which is preliminary data.</text>
</comment>
<dbReference type="PATRIC" id="fig|1678637.3.peg.5697"/>
<feature type="binding site" evidence="3">
    <location>
        <begin position="212"/>
        <end position="213"/>
    </location>
    <ligand>
        <name>phosphoenolpyruvate</name>
        <dbReference type="ChEBI" id="CHEBI:58702"/>
    </ligand>
</feature>
<feature type="binding site" evidence="3">
    <location>
        <position position="340"/>
    </location>
    <ligand>
        <name>Mn(2+)</name>
        <dbReference type="ChEBI" id="CHEBI:29035"/>
    </ligand>
</feature>
<comment type="cofactor">
    <cofactor evidence="3">
        <name>Mn(2+)</name>
        <dbReference type="ChEBI" id="CHEBI:29035"/>
    </cofactor>
    <cofactor evidence="3">
        <name>Co(2+)</name>
        <dbReference type="ChEBI" id="CHEBI:48828"/>
    </cofactor>
    <cofactor evidence="3">
        <name>Cd(2+)</name>
        <dbReference type="ChEBI" id="CHEBI:48775"/>
    </cofactor>
    <text evidence="3">Binds 1 divalent cation per subunit. The enzyme is active with manganese, cobalt or cadmium ions.</text>
</comment>
<keyword evidence="3" id="KW-0170">Cobalt</keyword>
<dbReference type="AlphaFoldDB" id="A0A0K9XB92"/>
<dbReference type="GO" id="GO:0009423">
    <property type="term" value="P:chorismate biosynthetic process"/>
    <property type="evidence" value="ECO:0007669"/>
    <property type="project" value="UniProtKB-UniPathway"/>
</dbReference>
<reference evidence="6" key="1">
    <citation type="submission" date="2015-07" db="EMBL/GenBank/DDBJ databases">
        <title>Draft genome sequence of Streptomyces sp. CMAA 1322, a bacterium isolated from Caatinga biome, from dry forest semiarid of Brazil.</title>
        <authorList>
            <person name="Santos S.N."/>
            <person name="Gacesa R."/>
            <person name="Taketani R.G."/>
            <person name="Long P.F."/>
            <person name="Melo I.S."/>
        </authorList>
    </citation>
    <scope>NUCLEOTIDE SEQUENCE [LARGE SCALE GENOMIC DNA]</scope>
    <source>
        <strain evidence="6">CMAA 1322</strain>
    </source>
</reference>
<dbReference type="SUPFAM" id="SSF51569">
    <property type="entry name" value="Aldolase"/>
    <property type="match status" value="1"/>
</dbReference>
<dbReference type="Proteomes" id="UP000037288">
    <property type="component" value="Unassembled WGS sequence"/>
</dbReference>
<keyword evidence="6" id="KW-1185">Reference proteome</keyword>
<evidence type="ECO:0000256" key="2">
    <source>
        <dbReference type="ARBA" id="ARBA00022679"/>
    </source>
</evidence>
<dbReference type="GO" id="GO:0003849">
    <property type="term" value="F:3-deoxy-7-phosphoheptulonate synthase activity"/>
    <property type="evidence" value="ECO:0007669"/>
    <property type="project" value="UniProtKB-EC"/>
</dbReference>
<dbReference type="InterPro" id="IPR013785">
    <property type="entry name" value="Aldolase_TIM"/>
</dbReference>
<dbReference type="Pfam" id="PF01474">
    <property type="entry name" value="DAHP_synth_2"/>
    <property type="match status" value="2"/>
</dbReference>
<name>A0A0K9XB92_9ACTN</name>
<evidence type="ECO:0000256" key="1">
    <source>
        <dbReference type="ARBA" id="ARBA00008911"/>
    </source>
</evidence>
<proteinExistence type="inferred from homology"/>
<dbReference type="EMBL" id="LFXA01000017">
    <property type="protein sequence ID" value="KNB50376.1"/>
    <property type="molecule type" value="Genomic_DNA"/>
</dbReference>
<evidence type="ECO:0000256" key="4">
    <source>
        <dbReference type="RuleBase" id="RU363071"/>
    </source>
</evidence>
<dbReference type="STRING" id="1678637.AC230_26670"/>
<dbReference type="EC" id="2.5.1.54" evidence="4"/>
<dbReference type="GO" id="GO:0009073">
    <property type="term" value="P:aromatic amino acid family biosynthetic process"/>
    <property type="evidence" value="ECO:0007669"/>
    <property type="project" value="UniProtKB-KW"/>
</dbReference>
<feature type="binding site" evidence="3">
    <location>
        <position position="59"/>
    </location>
    <ligand>
        <name>Mn(2+)</name>
        <dbReference type="ChEBI" id="CHEBI:29035"/>
    </ligand>
</feature>
<gene>
    <name evidence="5" type="ORF">AC230_26670</name>
</gene>
<accession>A0A0K9XB92</accession>
<dbReference type="InterPro" id="IPR002480">
    <property type="entry name" value="DAHP_synth_2"/>
</dbReference>
<keyword evidence="4" id="KW-0028">Amino-acid biosynthesis</keyword>
<dbReference type="UniPathway" id="UPA00053">
    <property type="reaction ID" value="UER00084"/>
</dbReference>
<comment type="catalytic activity">
    <reaction evidence="4">
        <text>D-erythrose 4-phosphate + phosphoenolpyruvate + H2O = 7-phospho-2-dehydro-3-deoxy-D-arabino-heptonate + phosphate</text>
        <dbReference type="Rhea" id="RHEA:14717"/>
        <dbReference type="ChEBI" id="CHEBI:15377"/>
        <dbReference type="ChEBI" id="CHEBI:16897"/>
        <dbReference type="ChEBI" id="CHEBI:43474"/>
        <dbReference type="ChEBI" id="CHEBI:58394"/>
        <dbReference type="ChEBI" id="CHEBI:58702"/>
        <dbReference type="EC" id="2.5.1.54"/>
    </reaction>
</comment>
<evidence type="ECO:0000313" key="5">
    <source>
        <dbReference type="EMBL" id="KNB50376.1"/>
    </source>
</evidence>
<organism evidence="5 6">
    <name type="scientific">Streptomyces caatingaensis</name>
    <dbReference type="NCBI Taxonomy" id="1678637"/>
    <lineage>
        <taxon>Bacteria</taxon>
        <taxon>Bacillati</taxon>
        <taxon>Actinomycetota</taxon>
        <taxon>Actinomycetes</taxon>
        <taxon>Kitasatosporales</taxon>
        <taxon>Streptomycetaceae</taxon>
        <taxon>Streptomyces</taxon>
    </lineage>
</organism>
<evidence type="ECO:0000256" key="3">
    <source>
        <dbReference type="PIRSR" id="PIRSR602480-1"/>
    </source>
</evidence>
<dbReference type="GO" id="GO:0008652">
    <property type="term" value="P:amino acid biosynthetic process"/>
    <property type="evidence" value="ECO:0007669"/>
    <property type="project" value="UniProtKB-KW"/>
</dbReference>
<feature type="binding site" evidence="3">
    <location>
        <position position="298"/>
    </location>
    <ligand>
        <name>Mn(2+)</name>
        <dbReference type="ChEBI" id="CHEBI:29035"/>
    </ligand>
</feature>
<protein>
    <recommendedName>
        <fullName evidence="4">Phospho-2-dehydro-3-deoxyheptonate aldolase</fullName>
        <ecNumber evidence="4">2.5.1.54</ecNumber>
    </recommendedName>
</protein>
<sequence length="389" mass="41423">MVARAQQQPEWSSLDELKRVLHVLATSPQLVDASVCADLTGELARAAQGEAFVLQLGECAERFHDATPVEVLAKAGQLHALADDFAGISGLPVVRMGRIAGQYAKPRSSAMETLDDGTVLPVYRGDAVNAPDPTPEARRADPSRLLRAYHHAQTTLSTLFERDLGLLGHADPRRTYVGHEALLLEFEDALVRPLPDGPGVYGSSGHFLWIGERTRQPDHQHVQFASGIDNPVGVKVGPGATADELTALVRLLNPRRRPGRLSFIVRMGAAQAGRKLPALLGALGDAAADAVWICDPMHGNTKANGAGQKSRAVADILAEIEAFVAALRGHGLPPAGLMLETAHRPVTECVATPGDLALSVPLPCYESAVDPRLNPEQAQEVVEFTAGLL</sequence>
<feature type="binding site" evidence="3">
    <location>
        <position position="98"/>
    </location>
    <ligand>
        <name>phosphoenolpyruvate</name>
        <dbReference type="ChEBI" id="CHEBI:58702"/>
    </ligand>
</feature>
<keyword evidence="2 4" id="KW-0808">Transferase</keyword>
<keyword evidence="3" id="KW-0104">Cadmium</keyword>
<dbReference type="PANTHER" id="PTHR21337">
    <property type="entry name" value="PHOSPHO-2-DEHYDRO-3-DEOXYHEPTONATE ALDOLASE 1, 2"/>
    <property type="match status" value="1"/>
</dbReference>
<feature type="binding site" evidence="3">
    <location>
        <position position="266"/>
    </location>
    <ligand>
        <name>phosphoenolpyruvate</name>
        <dbReference type="ChEBI" id="CHEBI:58702"/>
    </ligand>
</feature>
<evidence type="ECO:0000313" key="6">
    <source>
        <dbReference type="Proteomes" id="UP000037288"/>
    </source>
</evidence>
<comment type="pathway">
    <text evidence="4">Metabolic intermediate biosynthesis; chorismate biosynthesis; chorismate from D-erythrose 4-phosphate and phosphoenolpyruvate: step 1/7.</text>
</comment>
<dbReference type="PANTHER" id="PTHR21337:SF0">
    <property type="entry name" value="PHOSPHO-2-DEHYDRO-3-DEOXYHEPTONATE ALDOLASE"/>
    <property type="match status" value="1"/>
</dbReference>
<keyword evidence="3" id="KW-0464">Manganese</keyword>
<feature type="binding site" evidence="3">
    <location>
        <position position="370"/>
    </location>
    <ligand>
        <name>Mn(2+)</name>
        <dbReference type="ChEBI" id="CHEBI:29035"/>
    </ligand>
</feature>
<comment type="similarity">
    <text evidence="1 4">Belongs to the class-II DAHP synthase family.</text>
</comment>
<keyword evidence="4" id="KW-0057">Aromatic amino acid biosynthesis</keyword>